<dbReference type="KEGG" id="dcm:NIES806_47000"/>
<evidence type="ECO:0000313" key="2">
    <source>
        <dbReference type="EMBL" id="BAZ88462.1"/>
    </source>
</evidence>
<keyword evidence="1" id="KW-0802">TPR repeat</keyword>
<accession>A0A1Z4VA78</accession>
<dbReference type="Proteomes" id="UP000218702">
    <property type="component" value="Chromosome"/>
</dbReference>
<keyword evidence="3" id="KW-1185">Reference proteome</keyword>
<dbReference type="SUPFAM" id="SSF48452">
    <property type="entry name" value="TPR-like"/>
    <property type="match status" value="1"/>
</dbReference>
<name>A0A1Z4VA78_9CYAN</name>
<proteinExistence type="predicted"/>
<evidence type="ECO:0000313" key="3">
    <source>
        <dbReference type="Proteomes" id="UP000218702"/>
    </source>
</evidence>
<dbReference type="PROSITE" id="PS50005">
    <property type="entry name" value="TPR"/>
    <property type="match status" value="1"/>
</dbReference>
<sequence>MDITQLKHQADIYLKQGDFTAAINLYEKCIELVPNLISNYWYLALALLLQGN</sequence>
<dbReference type="InterPro" id="IPR011990">
    <property type="entry name" value="TPR-like_helical_dom_sf"/>
</dbReference>
<organism evidence="2 3">
    <name type="scientific">Dolichospermum compactum NIES-806</name>
    <dbReference type="NCBI Taxonomy" id="1973481"/>
    <lineage>
        <taxon>Bacteria</taxon>
        <taxon>Bacillati</taxon>
        <taxon>Cyanobacteriota</taxon>
        <taxon>Cyanophyceae</taxon>
        <taxon>Nostocales</taxon>
        <taxon>Aphanizomenonaceae</taxon>
        <taxon>Dolichospermum</taxon>
        <taxon>Dolichospermum compactum</taxon>
    </lineage>
</organism>
<gene>
    <name evidence="2" type="ORF">NIES806_47000</name>
</gene>
<evidence type="ECO:0000256" key="1">
    <source>
        <dbReference type="PROSITE-ProRule" id="PRU00339"/>
    </source>
</evidence>
<dbReference type="Pfam" id="PF13414">
    <property type="entry name" value="TPR_11"/>
    <property type="match status" value="1"/>
</dbReference>
<dbReference type="EMBL" id="AP018316">
    <property type="protein sequence ID" value="BAZ88462.1"/>
    <property type="molecule type" value="Genomic_DNA"/>
</dbReference>
<reference evidence="2 3" key="1">
    <citation type="submission" date="2017-06" db="EMBL/GenBank/DDBJ databases">
        <title>Genome sequencing of cyanobaciteial culture collection at National Institute for Environmental Studies (NIES).</title>
        <authorList>
            <person name="Hirose Y."/>
            <person name="Shimura Y."/>
            <person name="Fujisawa T."/>
            <person name="Nakamura Y."/>
            <person name="Kawachi M."/>
        </authorList>
    </citation>
    <scope>NUCLEOTIDE SEQUENCE [LARGE SCALE GENOMIC DNA]</scope>
    <source>
        <strain evidence="2 3">NIES-806</strain>
    </source>
</reference>
<dbReference type="OrthoDB" id="292252at2"/>
<feature type="repeat" description="TPR" evidence="1">
    <location>
        <begin position="3"/>
        <end position="36"/>
    </location>
</feature>
<dbReference type="SMART" id="SM00028">
    <property type="entry name" value="TPR"/>
    <property type="match status" value="1"/>
</dbReference>
<dbReference type="RefSeq" id="WP_096671044.1">
    <property type="nucleotide sequence ID" value="NZ_AP018316.1"/>
</dbReference>
<dbReference type="Gene3D" id="1.25.40.10">
    <property type="entry name" value="Tetratricopeptide repeat domain"/>
    <property type="match status" value="1"/>
</dbReference>
<dbReference type="InterPro" id="IPR019734">
    <property type="entry name" value="TPR_rpt"/>
</dbReference>
<dbReference type="AlphaFoldDB" id="A0A1Z4VA78"/>
<protein>
    <submittedName>
        <fullName evidence="2">Uncharacterized protein</fullName>
    </submittedName>
</protein>